<dbReference type="EMBL" id="QVTE01000033">
    <property type="protein sequence ID" value="RFU68505.1"/>
    <property type="molecule type" value="Genomic_DNA"/>
</dbReference>
<keyword evidence="1" id="KW-0472">Membrane</keyword>
<feature type="transmembrane region" description="Helical" evidence="1">
    <location>
        <begin position="39"/>
        <end position="60"/>
    </location>
</feature>
<protein>
    <submittedName>
        <fullName evidence="2">DUF2768 domain-containing protein</fullName>
    </submittedName>
</protein>
<accession>A0A372LMH1</accession>
<keyword evidence="1" id="KW-1133">Transmembrane helix</keyword>
<keyword evidence="1" id="KW-0812">Transmembrane</keyword>
<dbReference type="Pfam" id="PF10966">
    <property type="entry name" value="DUF2768"/>
    <property type="match status" value="1"/>
</dbReference>
<dbReference type="InterPro" id="IPR020076">
    <property type="entry name" value="DUF2768"/>
</dbReference>
<comment type="caution">
    <text evidence="2">The sequence shown here is derived from an EMBL/GenBank/DDBJ whole genome shotgun (WGS) entry which is preliminary data.</text>
</comment>
<dbReference type="RefSeq" id="WP_117327028.1">
    <property type="nucleotide sequence ID" value="NZ_QVTE01000033.1"/>
</dbReference>
<dbReference type="OrthoDB" id="2476435at2"/>
<reference evidence="2 3" key="1">
    <citation type="submission" date="2018-08" db="EMBL/GenBank/DDBJ databases">
        <title>Bacillus chawlae sp. nov., Bacillus glennii sp. nov., and Bacillus saganii sp. nov. Isolated from the Vehicle Assembly Building at Kennedy Space Center where the Viking Spacecraft were Assembled.</title>
        <authorList>
            <person name="Seuylemezian A."/>
            <person name="Vaishampayan P."/>
        </authorList>
    </citation>
    <scope>NUCLEOTIDE SEQUENCE [LARGE SCALE GENOMIC DNA]</scope>
    <source>
        <strain evidence="2 3">V47-23a</strain>
    </source>
</reference>
<proteinExistence type="predicted"/>
<evidence type="ECO:0000313" key="3">
    <source>
        <dbReference type="Proteomes" id="UP000264541"/>
    </source>
</evidence>
<organism evidence="2 3">
    <name type="scientific">Peribacillus saganii</name>
    <dbReference type="NCBI Taxonomy" id="2303992"/>
    <lineage>
        <taxon>Bacteria</taxon>
        <taxon>Bacillati</taxon>
        <taxon>Bacillota</taxon>
        <taxon>Bacilli</taxon>
        <taxon>Bacillales</taxon>
        <taxon>Bacillaceae</taxon>
        <taxon>Peribacillus</taxon>
    </lineage>
</organism>
<evidence type="ECO:0000313" key="2">
    <source>
        <dbReference type="EMBL" id="RFU68505.1"/>
    </source>
</evidence>
<dbReference type="AlphaFoldDB" id="A0A372LMH1"/>
<feature type="transmembrane region" description="Helical" evidence="1">
    <location>
        <begin position="6"/>
        <end position="27"/>
    </location>
</feature>
<sequence>MTPALQKMWISLAAMLFMFISIVTIYLSRFKLKGFWKIFTAIIAYILMISAGLIILAVVLSGPTQ</sequence>
<name>A0A372LMH1_9BACI</name>
<gene>
    <name evidence="2" type="ORF">D0469_12265</name>
</gene>
<dbReference type="Proteomes" id="UP000264541">
    <property type="component" value="Unassembled WGS sequence"/>
</dbReference>
<evidence type="ECO:0000256" key="1">
    <source>
        <dbReference type="SAM" id="Phobius"/>
    </source>
</evidence>
<keyword evidence="3" id="KW-1185">Reference proteome</keyword>